<dbReference type="GO" id="GO:0005829">
    <property type="term" value="C:cytosol"/>
    <property type="evidence" value="ECO:0007669"/>
    <property type="project" value="TreeGrafter"/>
</dbReference>
<dbReference type="GO" id="GO:0097367">
    <property type="term" value="F:carbohydrate derivative binding"/>
    <property type="evidence" value="ECO:0007669"/>
    <property type="project" value="InterPro"/>
</dbReference>
<evidence type="ECO:0000256" key="3">
    <source>
        <dbReference type="ARBA" id="ARBA00023235"/>
    </source>
</evidence>
<feature type="non-terminal residue" evidence="4">
    <location>
        <position position="246"/>
    </location>
</feature>
<accession>A0A3B0TIV8</accession>
<dbReference type="SUPFAM" id="SSF53697">
    <property type="entry name" value="SIS domain"/>
    <property type="match status" value="1"/>
</dbReference>
<dbReference type="GO" id="GO:0006094">
    <property type="term" value="P:gluconeogenesis"/>
    <property type="evidence" value="ECO:0007669"/>
    <property type="project" value="UniProtKB-KW"/>
</dbReference>
<dbReference type="Gene3D" id="3.40.50.10490">
    <property type="entry name" value="Glucose-6-phosphate isomerase like protein, domain 1"/>
    <property type="match status" value="1"/>
</dbReference>
<dbReference type="AlphaFoldDB" id="A0A3B0TIV8"/>
<dbReference type="Pfam" id="PF00342">
    <property type="entry name" value="PGI"/>
    <property type="match status" value="1"/>
</dbReference>
<sequence length="246" mass="25868">MTLRLEPHTISDAVLAEAARWKTDRLMGRLWDADPTVWGTAGTPELEDRLGWLTLPSTSRDLVPVIGTLTAEARRSAISDIVLCGMGGSSLAPEVFADALRSTGSGPKLTVLDSTHPDAVAAVDDATSPDTTWYIISSKSGSTLETLSFFHWFWSRASRELSSPGSHFIAITDPGSPLADLATARQFKTVIDADPNVGGRYSALTAFGLVPAGLTGADPTAMLDAAVAVAATCGPDIDLLENPAFV</sequence>
<dbReference type="PROSITE" id="PS51463">
    <property type="entry name" value="P_GLUCOSE_ISOMERASE_3"/>
    <property type="match status" value="1"/>
</dbReference>
<gene>
    <name evidence="4" type="ORF">MNBD_ACTINO01-2324</name>
</gene>
<dbReference type="EC" id="5.3.1.9" evidence="4"/>
<dbReference type="GO" id="GO:0004347">
    <property type="term" value="F:glucose-6-phosphate isomerase activity"/>
    <property type="evidence" value="ECO:0007669"/>
    <property type="project" value="UniProtKB-EC"/>
</dbReference>
<evidence type="ECO:0000256" key="1">
    <source>
        <dbReference type="ARBA" id="ARBA00022432"/>
    </source>
</evidence>
<keyword evidence="3 4" id="KW-0413">Isomerase</keyword>
<dbReference type="PRINTS" id="PR00662">
    <property type="entry name" value="G6PISOMERASE"/>
</dbReference>
<dbReference type="GO" id="GO:0048029">
    <property type="term" value="F:monosaccharide binding"/>
    <property type="evidence" value="ECO:0007669"/>
    <property type="project" value="TreeGrafter"/>
</dbReference>
<keyword evidence="2" id="KW-0324">Glycolysis</keyword>
<evidence type="ECO:0000256" key="2">
    <source>
        <dbReference type="ARBA" id="ARBA00023152"/>
    </source>
</evidence>
<keyword evidence="1" id="KW-0312">Gluconeogenesis</keyword>
<dbReference type="GO" id="GO:0051156">
    <property type="term" value="P:glucose 6-phosphate metabolic process"/>
    <property type="evidence" value="ECO:0007669"/>
    <property type="project" value="TreeGrafter"/>
</dbReference>
<organism evidence="4">
    <name type="scientific">hydrothermal vent metagenome</name>
    <dbReference type="NCBI Taxonomy" id="652676"/>
    <lineage>
        <taxon>unclassified sequences</taxon>
        <taxon>metagenomes</taxon>
        <taxon>ecological metagenomes</taxon>
    </lineage>
</organism>
<evidence type="ECO:0000313" key="4">
    <source>
        <dbReference type="EMBL" id="VAW08584.1"/>
    </source>
</evidence>
<protein>
    <submittedName>
        <fullName evidence="4">Glucose-6-phosphate isomerase</fullName>
        <ecNumber evidence="4">5.3.1.9</ecNumber>
    </submittedName>
</protein>
<dbReference type="PANTHER" id="PTHR11469:SF1">
    <property type="entry name" value="GLUCOSE-6-PHOSPHATE ISOMERASE"/>
    <property type="match status" value="1"/>
</dbReference>
<dbReference type="EMBL" id="UOEI01000613">
    <property type="protein sequence ID" value="VAW08584.1"/>
    <property type="molecule type" value="Genomic_DNA"/>
</dbReference>
<reference evidence="4" key="1">
    <citation type="submission" date="2018-06" db="EMBL/GenBank/DDBJ databases">
        <authorList>
            <person name="Zhirakovskaya E."/>
        </authorList>
    </citation>
    <scope>NUCLEOTIDE SEQUENCE</scope>
</reference>
<dbReference type="InterPro" id="IPR046348">
    <property type="entry name" value="SIS_dom_sf"/>
</dbReference>
<dbReference type="PANTHER" id="PTHR11469">
    <property type="entry name" value="GLUCOSE-6-PHOSPHATE ISOMERASE"/>
    <property type="match status" value="1"/>
</dbReference>
<name>A0A3B0TIV8_9ZZZZ</name>
<proteinExistence type="predicted"/>
<dbReference type="GO" id="GO:0006096">
    <property type="term" value="P:glycolytic process"/>
    <property type="evidence" value="ECO:0007669"/>
    <property type="project" value="UniProtKB-KW"/>
</dbReference>
<dbReference type="InterPro" id="IPR001672">
    <property type="entry name" value="G6P_Isomerase"/>
</dbReference>